<dbReference type="AlphaFoldDB" id="A0A328UIC8"/>
<comment type="caution">
    <text evidence="2">The sequence shown here is derived from an EMBL/GenBank/DDBJ whole genome shotgun (WGS) entry which is preliminary data.</text>
</comment>
<accession>A0A328UIC8</accession>
<dbReference type="EMBL" id="QLYR01000001">
    <property type="protein sequence ID" value="RAQ30010.1"/>
    <property type="molecule type" value="Genomic_DNA"/>
</dbReference>
<dbReference type="PIRSF" id="PIRSF014753">
    <property type="entry name" value="UCP014753"/>
    <property type="match status" value="1"/>
</dbReference>
<dbReference type="PANTHER" id="PTHR35339">
    <property type="entry name" value="LINALOOL DEHYDRATASE_ISOMERASE DOMAIN-CONTAINING PROTEIN"/>
    <property type="match status" value="1"/>
</dbReference>
<organism evidence="2 3">
    <name type="scientific">Hydrogeniiclostridium mannosilyticum</name>
    <dbReference type="NCBI Taxonomy" id="2764322"/>
    <lineage>
        <taxon>Bacteria</taxon>
        <taxon>Bacillati</taxon>
        <taxon>Bacillota</taxon>
        <taxon>Clostridia</taxon>
        <taxon>Eubacteriales</taxon>
        <taxon>Acutalibacteraceae</taxon>
        <taxon>Hydrogeniiclostridium</taxon>
    </lineage>
</organism>
<dbReference type="RefSeq" id="WP_112331206.1">
    <property type="nucleotide sequence ID" value="NZ_QLYR01000001.1"/>
</dbReference>
<evidence type="ECO:0000313" key="3">
    <source>
        <dbReference type="Proteomes" id="UP000249377"/>
    </source>
</evidence>
<keyword evidence="3" id="KW-1185">Reference proteome</keyword>
<evidence type="ECO:0000313" key="2">
    <source>
        <dbReference type="EMBL" id="RAQ30010.1"/>
    </source>
</evidence>
<sequence length="388" mass="43351">MNLTRKYWLHQLLQITEPVLRPLSEGKLREQMPIESHPGMNDRADYTYLEAFGRSLAGLAPWLAAQAQDPAEEAERRRILALAARGLERAVHPDSPDKMNFLDGTCRGNQPIVDAAFLALGLLRAWEPLWTACDTDTQANLITAMKATRSEKAPYNNWLLFSAVIEAFLYRAEGNCDTMRADFAIKEFTQHWYLGDGQYGDGTLYAFNYYNSYVIHPMLIAVLDTLSPLYTDWQAVQAATFQRAARYAQQLENLIAPDGSFPAIGRSITYRMGAFHLLADIALRHLLPQSISPASVRCAMTAVLHRCMDAPGTFDKNHFLTIGLCGHQPGLGKPYISTGSLYLCTSALLPLGLPESDPFWSGADEPWSGVKIWSGEDYPADHLRFPHI</sequence>
<dbReference type="InterPro" id="IPR049349">
    <property type="entry name" value="DUF2264_N"/>
</dbReference>
<name>A0A328UIC8_9FIRM</name>
<gene>
    <name evidence="2" type="ORF">DPQ25_00375</name>
</gene>
<dbReference type="Pfam" id="PF10022">
    <property type="entry name" value="DUF2264"/>
    <property type="match status" value="1"/>
</dbReference>
<proteinExistence type="predicted"/>
<feature type="domain" description="DUF2264" evidence="1">
    <location>
        <begin position="4"/>
        <end position="367"/>
    </location>
</feature>
<dbReference type="InterPro" id="IPR016624">
    <property type="entry name" value="UCP014753"/>
</dbReference>
<dbReference type="Proteomes" id="UP000249377">
    <property type="component" value="Unassembled WGS sequence"/>
</dbReference>
<dbReference type="PANTHER" id="PTHR35339:SF3">
    <property type="entry name" value="DUF2264 DOMAIN-CONTAINING PROTEIN"/>
    <property type="match status" value="1"/>
</dbReference>
<evidence type="ECO:0000259" key="1">
    <source>
        <dbReference type="Pfam" id="PF10022"/>
    </source>
</evidence>
<reference evidence="2 3" key="1">
    <citation type="submission" date="2018-06" db="EMBL/GenBank/DDBJ databases">
        <title>Noncontiguous genome sequence of Ruminococcaceae bacterium ASD2818.</title>
        <authorList>
            <person name="Chaplin A.V."/>
            <person name="Sokolova S.R."/>
            <person name="Kochetkova T.O."/>
            <person name="Goltsov A.Y."/>
            <person name="Trofimov D.Y."/>
            <person name="Efimov B.A."/>
        </authorList>
    </citation>
    <scope>NUCLEOTIDE SEQUENCE [LARGE SCALE GENOMIC DNA]</scope>
    <source>
        <strain evidence="2 3">ASD2818</strain>
    </source>
</reference>
<protein>
    <recommendedName>
        <fullName evidence="1">DUF2264 domain-containing protein</fullName>
    </recommendedName>
</protein>